<comment type="cofactor">
    <cofactor evidence="3 4">
        <name>Zn(2+)</name>
        <dbReference type="ChEBI" id="CHEBI:29105"/>
    </cofactor>
    <text evidence="3 4">Binds 1 zinc ion per subunit.</text>
</comment>
<evidence type="ECO:0000313" key="9">
    <source>
        <dbReference type="Proteomes" id="UP000828390"/>
    </source>
</evidence>
<dbReference type="Pfam" id="PF00084">
    <property type="entry name" value="Sushi"/>
    <property type="match status" value="2"/>
</dbReference>
<feature type="domain" description="Sushi" evidence="5">
    <location>
        <begin position="514"/>
        <end position="577"/>
    </location>
</feature>
<dbReference type="SMART" id="SM00235">
    <property type="entry name" value="ZnMc"/>
    <property type="match status" value="2"/>
</dbReference>
<dbReference type="CDD" id="cd00033">
    <property type="entry name" value="CCP"/>
    <property type="match status" value="2"/>
</dbReference>
<dbReference type="CDD" id="cd04280">
    <property type="entry name" value="ZnMc_astacin_like"/>
    <property type="match status" value="2"/>
</dbReference>
<feature type="binding site" evidence="3">
    <location>
        <position position="945"/>
    </location>
    <ligand>
        <name>Zn(2+)</name>
        <dbReference type="ChEBI" id="CHEBI:29105"/>
        <note>catalytic</note>
    </ligand>
</feature>
<feature type="binding site" evidence="3">
    <location>
        <position position="949"/>
    </location>
    <ligand>
        <name>Zn(2+)</name>
        <dbReference type="ChEBI" id="CHEBI:29105"/>
        <note>catalytic</note>
    </ligand>
</feature>
<name>A0A9D4FCS7_DREPO</name>
<evidence type="ECO:0000256" key="1">
    <source>
        <dbReference type="ARBA" id="ARBA00023157"/>
    </source>
</evidence>
<feature type="domain" description="Peptidase M12A" evidence="7">
    <location>
        <begin position="81"/>
        <end position="277"/>
    </location>
</feature>
<dbReference type="InterPro" id="IPR003609">
    <property type="entry name" value="Pan_app"/>
</dbReference>
<keyword evidence="3 4" id="KW-0378">Hydrolase</keyword>
<feature type="binding site" evidence="3">
    <location>
        <position position="173"/>
    </location>
    <ligand>
        <name>Zn(2+)</name>
        <dbReference type="ChEBI" id="CHEBI:29105"/>
        <note>catalytic</note>
    </ligand>
</feature>
<proteinExistence type="predicted"/>
<evidence type="ECO:0000256" key="3">
    <source>
        <dbReference type="PROSITE-ProRule" id="PRU01211"/>
    </source>
</evidence>
<keyword evidence="1 2" id="KW-1015">Disulfide bond</keyword>
<dbReference type="PROSITE" id="PS51864">
    <property type="entry name" value="ASTACIN"/>
    <property type="match status" value="2"/>
</dbReference>
<protein>
    <recommendedName>
        <fullName evidence="4">Metalloendopeptidase</fullName>
        <ecNumber evidence="4">3.4.24.-</ecNumber>
    </recommendedName>
</protein>
<feature type="domain" description="Peptidase M12A" evidence="7">
    <location>
        <begin position="853"/>
        <end position="1049"/>
    </location>
</feature>
<feature type="domain" description="Sushi" evidence="5">
    <location>
        <begin position="1484"/>
        <end position="1547"/>
    </location>
</feature>
<comment type="caution">
    <text evidence="8">The sequence shown here is derived from an EMBL/GenBank/DDBJ whole genome shotgun (WGS) entry which is preliminary data.</text>
</comment>
<dbReference type="PROSITE" id="PS50923">
    <property type="entry name" value="SUSHI"/>
    <property type="match status" value="2"/>
</dbReference>
<dbReference type="InterPro" id="IPR024079">
    <property type="entry name" value="MetalloPept_cat_dom_sf"/>
</dbReference>
<dbReference type="InterPro" id="IPR001506">
    <property type="entry name" value="Peptidase_M12A"/>
</dbReference>
<dbReference type="InterPro" id="IPR034035">
    <property type="entry name" value="Astacin-like_dom"/>
</dbReference>
<reference evidence="8" key="2">
    <citation type="submission" date="2020-11" db="EMBL/GenBank/DDBJ databases">
        <authorList>
            <person name="McCartney M.A."/>
            <person name="Auch B."/>
            <person name="Kono T."/>
            <person name="Mallez S."/>
            <person name="Becker A."/>
            <person name="Gohl D.M."/>
            <person name="Silverstein K.A.T."/>
            <person name="Koren S."/>
            <person name="Bechman K.B."/>
            <person name="Herman A."/>
            <person name="Abrahante J.E."/>
            <person name="Garbe J."/>
        </authorList>
    </citation>
    <scope>NUCLEOTIDE SEQUENCE</scope>
    <source>
        <strain evidence="8">Duluth1</strain>
        <tissue evidence="8">Whole animal</tissue>
    </source>
</reference>
<dbReference type="Pfam" id="PF01400">
    <property type="entry name" value="Astacin"/>
    <property type="match status" value="2"/>
</dbReference>
<gene>
    <name evidence="8" type="ORF">DPMN_149958</name>
</gene>
<keyword evidence="2" id="KW-0768">Sushi</keyword>
<feature type="binding site" evidence="3">
    <location>
        <position position="183"/>
    </location>
    <ligand>
        <name>Zn(2+)</name>
        <dbReference type="ChEBI" id="CHEBI:29105"/>
        <note>catalytic</note>
    </ligand>
</feature>
<evidence type="ECO:0000313" key="8">
    <source>
        <dbReference type="EMBL" id="KAH3796390.1"/>
    </source>
</evidence>
<keyword evidence="3 4" id="KW-0645">Protease</keyword>
<comment type="caution">
    <text evidence="2">Lacks conserved residue(s) required for the propagation of feature annotation.</text>
</comment>
<feature type="disulfide bond" evidence="2">
    <location>
        <begin position="516"/>
        <end position="559"/>
    </location>
</feature>
<keyword evidence="3 4" id="KW-0479">Metal-binding</keyword>
<dbReference type="SUPFAM" id="SSF57535">
    <property type="entry name" value="Complement control module/SCR domain"/>
    <property type="match status" value="2"/>
</dbReference>
<dbReference type="Gene3D" id="3.50.4.10">
    <property type="entry name" value="Hepatocyte Growth Factor"/>
    <property type="match status" value="2"/>
</dbReference>
<feature type="binding site" evidence="3">
    <location>
        <position position="177"/>
    </location>
    <ligand>
        <name>Zn(2+)</name>
        <dbReference type="ChEBI" id="CHEBI:29105"/>
        <note>catalytic</note>
    </ligand>
</feature>
<dbReference type="InterPro" id="IPR000436">
    <property type="entry name" value="Sushi_SCR_CCP_dom"/>
</dbReference>
<dbReference type="EC" id="3.4.24.-" evidence="4"/>
<dbReference type="PROSITE" id="PS50948">
    <property type="entry name" value="PAN"/>
    <property type="match status" value="2"/>
</dbReference>
<dbReference type="SMART" id="SM00032">
    <property type="entry name" value="CCP"/>
    <property type="match status" value="4"/>
</dbReference>
<feature type="disulfide bond" evidence="2">
    <location>
        <begin position="1486"/>
        <end position="1529"/>
    </location>
</feature>
<evidence type="ECO:0000256" key="2">
    <source>
        <dbReference type="PROSITE-ProRule" id="PRU00302"/>
    </source>
</evidence>
<dbReference type="EMBL" id="JAIWYP010000007">
    <property type="protein sequence ID" value="KAH3796390.1"/>
    <property type="molecule type" value="Genomic_DNA"/>
</dbReference>
<dbReference type="Proteomes" id="UP000828390">
    <property type="component" value="Unassembled WGS sequence"/>
</dbReference>
<feature type="non-terminal residue" evidence="8">
    <location>
        <position position="1"/>
    </location>
</feature>
<dbReference type="GO" id="GO:0004222">
    <property type="term" value="F:metalloendopeptidase activity"/>
    <property type="evidence" value="ECO:0007669"/>
    <property type="project" value="UniProtKB-UniRule"/>
</dbReference>
<feature type="active site" evidence="3">
    <location>
        <position position="174"/>
    </location>
</feature>
<evidence type="ECO:0000259" key="7">
    <source>
        <dbReference type="PROSITE" id="PS51864"/>
    </source>
</evidence>
<keyword evidence="9" id="KW-1185">Reference proteome</keyword>
<dbReference type="PANTHER" id="PTHR10127:SF802">
    <property type="entry name" value="ZINC METALLOPROTEINASE NAS-10"/>
    <property type="match status" value="1"/>
</dbReference>
<evidence type="ECO:0000256" key="4">
    <source>
        <dbReference type="RuleBase" id="RU361183"/>
    </source>
</evidence>
<evidence type="ECO:0000259" key="6">
    <source>
        <dbReference type="PROSITE" id="PS50948"/>
    </source>
</evidence>
<dbReference type="PRINTS" id="PR00480">
    <property type="entry name" value="ASTACIN"/>
</dbReference>
<sequence>TMKSVASGLGSNGSDVLLDAHLQSDWCRYRMKGSNRTLVKLHYDMVIDVETYKKAFRKDFTDDVDSCETHSVDGQAANRRKRIASESEESRWPHEIPYEIEEGFDAPGIRTIKKAMEDWSRYTCLHFVERTDQYDSIIFSPDEICLSDVGRIIGPQYILLNLQKCMTLPIILHEIGHAIGLYHEHTREDRDNNVTVHYKNIKKKFHRQFDKIYDEYLDFTKPYDYHSIMHYGKNFFADPRNATTLEPTDKDYLNIIGEAKLLSFHDVQIVNAMYKCKEMCAHVECPTGAFVGKNCECFCQGPREKPVQRCINPKDVDCKIENFDVRNVEVLLNGILKSDGEVVPDGSSVLARCKGSNENIPINESHSVLDCKKGHLKGQMPRQCPGALYACPIVQFATTSGPFNYGYDVKCFDKYEMQTHLQAARFQCDWRGVWRSFVPRCIPKTCKVIYDNAKVKVQLMNGSSISPNSRISSGQKISMSCTQKGNVPDQLTLTCDHGVYSETGETTLPVCKLVTCGPPPLSGSVVYGPVNNSYLFKDTVVIQRCQGKLWFQGDQRLTCTADGTWNGTATCTPYCQYGTEKWEERQNKDLIKHTIRNITVESYQECLRYCKTYDRILCRAFAYGFDQGKRRCHVTYADPNRHRDIMLGDRQLWSRPAAIPQWIGRIPQRLAISPQRLARILQRLTAIPYLPEAIPQRPAEIVSHSNVFNRRQDLRDNIALLRSQYYLFTTRFNEYLRMWKAAQLIVFALVLGLGQSAIDDVFRQVYDDTTSVASGLSGSDQDSGRSDKVVEAHLQSDWCRYRMEGSNRTLVKLHYDMVIDKRTYKDAFRKDFTDDVDSCETHSVDGQAANRRKRIASESDESRWPLEIPYQIEEGFDASGIRTIKKAMEDWSRYTCLHFVERTDQYDHIIFSPNEVCESYVGRIIGPQNIFLNLQNCMTLPIVLHEIGHAIGLYHEHTRADRDDNVTVNYKRINPKNHFQFDKLIAEYLDFNKPYDYHSIMHYGKNFFADPRNATSLEPKDEDYLNIIGEAKHLSFHDVQIVSAMYKCEERCANKVCPQGGFVGKNCECFCQGSPEDPVQQCIKPRMFCKPPPIDLDTYFVYPIGKKVVLMGLSGTQYPDGTVLIVENHRCSKQGTGNYTCQDGKWVDNINCKPDRCVYDTIRYEFEPNITAHGLGPIAEYVNTGTHVHVECRAPKRTQGYDSECRDSIWVPELPNCDADRCVYDRTRYVFKPNITSDGVSGTTEYVNSGTFVHVECIALKGIPGYDSKCTDSLWVPTLPNCDAAVDCKIENFDVRNVEVLLNGTVQSDGDVVPDGSSVQARCKGSNEQNSPINESQSDLVCHKGHLKGQIPRQCPAALYACPIVQFANTSGPFHYGYDVKCFDKYEMQPNLQARFQCDWKGDWKPFVPRCIPRSCQVIYGNAKVKVQLMDGSNISPNSRISSGQNISMSCTQKGNVPDQLTLTCDHGVYNETGETTLPVCKLVKCMPPPLSGAVMYSPMNNSYVFKDTVEIRRCQGKLWFQGDQRLTCTADGTWNGTATCTPYCQHGAEKWDERQNSDLIKHTIRNITVESYQECLTFCKNYDRVLCRAFAYGFDQGKRRCRITYANPSSPNAKDMLGARQLWSVWSRKCD</sequence>
<dbReference type="SUPFAM" id="SSF57414">
    <property type="entry name" value="Hairpin loop containing domain-like"/>
    <property type="match status" value="1"/>
</dbReference>
<organism evidence="8 9">
    <name type="scientific">Dreissena polymorpha</name>
    <name type="common">Zebra mussel</name>
    <name type="synonym">Mytilus polymorpha</name>
    <dbReference type="NCBI Taxonomy" id="45954"/>
    <lineage>
        <taxon>Eukaryota</taxon>
        <taxon>Metazoa</taxon>
        <taxon>Spiralia</taxon>
        <taxon>Lophotrochozoa</taxon>
        <taxon>Mollusca</taxon>
        <taxon>Bivalvia</taxon>
        <taxon>Autobranchia</taxon>
        <taxon>Heteroconchia</taxon>
        <taxon>Euheterodonta</taxon>
        <taxon>Imparidentia</taxon>
        <taxon>Neoheterodontei</taxon>
        <taxon>Myida</taxon>
        <taxon>Dreissenoidea</taxon>
        <taxon>Dreissenidae</taxon>
        <taxon>Dreissena</taxon>
    </lineage>
</organism>
<dbReference type="SUPFAM" id="SSF55486">
    <property type="entry name" value="Metalloproteases ('zincins'), catalytic domain"/>
    <property type="match status" value="2"/>
</dbReference>
<reference evidence="8" key="1">
    <citation type="journal article" date="2019" name="bioRxiv">
        <title>The Genome of the Zebra Mussel, Dreissena polymorpha: A Resource for Invasive Species Research.</title>
        <authorList>
            <person name="McCartney M.A."/>
            <person name="Auch B."/>
            <person name="Kono T."/>
            <person name="Mallez S."/>
            <person name="Zhang Y."/>
            <person name="Obille A."/>
            <person name="Becker A."/>
            <person name="Abrahante J.E."/>
            <person name="Garbe J."/>
            <person name="Badalamenti J.P."/>
            <person name="Herman A."/>
            <person name="Mangelson H."/>
            <person name="Liachko I."/>
            <person name="Sullivan S."/>
            <person name="Sone E.D."/>
            <person name="Koren S."/>
            <person name="Silverstein K.A.T."/>
            <person name="Beckman K.B."/>
            <person name="Gohl D.M."/>
        </authorList>
    </citation>
    <scope>NUCLEOTIDE SEQUENCE</scope>
    <source>
        <strain evidence="8">Duluth1</strain>
        <tissue evidence="8">Whole animal</tissue>
    </source>
</reference>
<evidence type="ECO:0000259" key="5">
    <source>
        <dbReference type="PROSITE" id="PS50923"/>
    </source>
</evidence>
<dbReference type="InterPro" id="IPR006026">
    <property type="entry name" value="Peptidase_Metallo"/>
</dbReference>
<dbReference type="GO" id="GO:0008270">
    <property type="term" value="F:zinc ion binding"/>
    <property type="evidence" value="ECO:0007669"/>
    <property type="project" value="UniProtKB-UniRule"/>
</dbReference>
<dbReference type="PANTHER" id="PTHR10127">
    <property type="entry name" value="DISCOIDIN, CUB, EGF, LAMININ , AND ZINC METALLOPROTEASE DOMAIN CONTAINING"/>
    <property type="match status" value="1"/>
</dbReference>
<dbReference type="Gene3D" id="2.10.70.10">
    <property type="entry name" value="Complement Module, domain 1"/>
    <property type="match status" value="2"/>
</dbReference>
<dbReference type="GO" id="GO:0006508">
    <property type="term" value="P:proteolysis"/>
    <property type="evidence" value="ECO:0007669"/>
    <property type="project" value="UniProtKB-KW"/>
</dbReference>
<feature type="domain" description="Apple" evidence="6">
    <location>
        <begin position="575"/>
        <end position="652"/>
    </location>
</feature>
<feature type="binding site" evidence="3">
    <location>
        <position position="955"/>
    </location>
    <ligand>
        <name>Zn(2+)</name>
        <dbReference type="ChEBI" id="CHEBI:29105"/>
        <note>catalytic</note>
    </ligand>
</feature>
<dbReference type="Pfam" id="PF00024">
    <property type="entry name" value="PAN_1"/>
    <property type="match status" value="2"/>
</dbReference>
<dbReference type="InterPro" id="IPR035976">
    <property type="entry name" value="Sushi/SCR/CCP_sf"/>
</dbReference>
<feature type="active site" evidence="3">
    <location>
        <position position="946"/>
    </location>
</feature>
<accession>A0A9D4FCS7</accession>
<feature type="domain" description="Apple" evidence="6">
    <location>
        <begin position="1545"/>
        <end position="1631"/>
    </location>
</feature>
<keyword evidence="3 4" id="KW-0482">Metalloprotease</keyword>
<keyword evidence="3 4" id="KW-0862">Zinc</keyword>
<dbReference type="Gene3D" id="3.40.390.10">
    <property type="entry name" value="Collagenase (Catalytic Domain)"/>
    <property type="match status" value="2"/>
</dbReference>